<proteinExistence type="predicted"/>
<reference evidence="3" key="1">
    <citation type="submission" date="2013-09" db="EMBL/GenBank/DDBJ databases">
        <title>The Genome Sequence of Anopheles culicifacies species A.</title>
        <authorList>
            <consortium name="The Broad Institute Genomics Platform"/>
            <person name="Neafsey D.E."/>
            <person name="Besansky N."/>
            <person name="Howell P."/>
            <person name="Walton C."/>
            <person name="Young S.K."/>
            <person name="Zeng Q."/>
            <person name="Gargeya S."/>
            <person name="Fitzgerald M."/>
            <person name="Haas B."/>
            <person name="Abouelleil A."/>
            <person name="Allen A.W."/>
            <person name="Alvarado L."/>
            <person name="Arachchi H.M."/>
            <person name="Berlin A.M."/>
            <person name="Chapman S.B."/>
            <person name="Gainer-Dewar J."/>
            <person name="Goldberg J."/>
            <person name="Griggs A."/>
            <person name="Gujja S."/>
            <person name="Hansen M."/>
            <person name="Howarth C."/>
            <person name="Imamovic A."/>
            <person name="Ireland A."/>
            <person name="Larimer J."/>
            <person name="McCowan C."/>
            <person name="Murphy C."/>
            <person name="Pearson M."/>
            <person name="Poon T.W."/>
            <person name="Priest M."/>
            <person name="Roberts A."/>
            <person name="Saif S."/>
            <person name="Shea T."/>
            <person name="Sisk P."/>
            <person name="Sykes S."/>
            <person name="Wortman J."/>
            <person name="Nusbaum C."/>
            <person name="Birren B."/>
        </authorList>
    </citation>
    <scope>NUCLEOTIDE SEQUENCE [LARGE SCALE GENOMIC DNA]</scope>
    <source>
        <strain evidence="3">A-37</strain>
    </source>
</reference>
<name>A0A182M0W5_9DIPT</name>
<dbReference type="VEuPathDB" id="VectorBase:ACUA006741"/>
<evidence type="ECO:0000313" key="2">
    <source>
        <dbReference type="EnsemblMetazoa" id="ACUA006741-PA"/>
    </source>
</evidence>
<keyword evidence="3" id="KW-1185">Reference proteome</keyword>
<dbReference type="EnsemblMetazoa" id="ACUA006741-RA">
    <property type="protein sequence ID" value="ACUA006741-PA"/>
    <property type="gene ID" value="ACUA006741"/>
</dbReference>
<keyword evidence="1" id="KW-0472">Membrane</keyword>
<dbReference type="AlphaFoldDB" id="A0A182M0W5"/>
<evidence type="ECO:0000313" key="3">
    <source>
        <dbReference type="Proteomes" id="UP000075883"/>
    </source>
</evidence>
<evidence type="ECO:0000256" key="1">
    <source>
        <dbReference type="SAM" id="Phobius"/>
    </source>
</evidence>
<protein>
    <submittedName>
        <fullName evidence="2">Uncharacterized protein</fullName>
    </submittedName>
</protein>
<reference evidence="2" key="2">
    <citation type="submission" date="2020-05" db="UniProtKB">
        <authorList>
            <consortium name="EnsemblMetazoa"/>
        </authorList>
    </citation>
    <scope>IDENTIFICATION</scope>
    <source>
        <strain evidence="2">A-37</strain>
    </source>
</reference>
<dbReference type="EMBL" id="AXCM01011631">
    <property type="status" value="NOT_ANNOTATED_CDS"/>
    <property type="molecule type" value="Genomic_DNA"/>
</dbReference>
<organism evidence="2 3">
    <name type="scientific">Anopheles culicifacies</name>
    <dbReference type="NCBI Taxonomy" id="139723"/>
    <lineage>
        <taxon>Eukaryota</taxon>
        <taxon>Metazoa</taxon>
        <taxon>Ecdysozoa</taxon>
        <taxon>Arthropoda</taxon>
        <taxon>Hexapoda</taxon>
        <taxon>Insecta</taxon>
        <taxon>Pterygota</taxon>
        <taxon>Neoptera</taxon>
        <taxon>Endopterygota</taxon>
        <taxon>Diptera</taxon>
        <taxon>Nematocera</taxon>
        <taxon>Culicoidea</taxon>
        <taxon>Culicidae</taxon>
        <taxon>Anophelinae</taxon>
        <taxon>Anopheles</taxon>
        <taxon>culicifacies species complex</taxon>
    </lineage>
</organism>
<accession>A0A182M0W5</accession>
<dbReference type="Proteomes" id="UP000075883">
    <property type="component" value="Unassembled WGS sequence"/>
</dbReference>
<keyword evidence="1" id="KW-1133">Transmembrane helix</keyword>
<dbReference type="EMBL" id="AXCM01011632">
    <property type="status" value="NOT_ANNOTATED_CDS"/>
    <property type="molecule type" value="Genomic_DNA"/>
</dbReference>
<sequence>MYFWNFLHTPWNSGYWRNVVQILCNPSLCGNRDQKLAPRAGCKRYELPVTKHEDIVRIHRHVIWSFALCVARVLLSCFFLFVGFYNAQHRNVQHLPRLLHVVVGQDTQETGPERTKTLAHVLVLQEVQ</sequence>
<keyword evidence="1" id="KW-0812">Transmembrane</keyword>
<feature type="transmembrane region" description="Helical" evidence="1">
    <location>
        <begin position="62"/>
        <end position="87"/>
    </location>
</feature>